<proteinExistence type="predicted"/>
<dbReference type="GeneID" id="87829491"/>
<evidence type="ECO:0000256" key="1">
    <source>
        <dbReference type="SAM" id="SignalP"/>
    </source>
</evidence>
<dbReference type="EMBL" id="MU853226">
    <property type="protein sequence ID" value="KAK4125383.1"/>
    <property type="molecule type" value="Genomic_DNA"/>
</dbReference>
<keyword evidence="3" id="KW-1185">Reference proteome</keyword>
<name>A0AAN6U2Q3_9PEZI</name>
<evidence type="ECO:0000313" key="3">
    <source>
        <dbReference type="Proteomes" id="UP001302602"/>
    </source>
</evidence>
<comment type="caution">
    <text evidence="2">The sequence shown here is derived from an EMBL/GenBank/DDBJ whole genome shotgun (WGS) entry which is preliminary data.</text>
</comment>
<dbReference type="Proteomes" id="UP001302602">
    <property type="component" value="Unassembled WGS sequence"/>
</dbReference>
<organism evidence="2 3">
    <name type="scientific">Parathielavia appendiculata</name>
    <dbReference type="NCBI Taxonomy" id="2587402"/>
    <lineage>
        <taxon>Eukaryota</taxon>
        <taxon>Fungi</taxon>
        <taxon>Dikarya</taxon>
        <taxon>Ascomycota</taxon>
        <taxon>Pezizomycotina</taxon>
        <taxon>Sordariomycetes</taxon>
        <taxon>Sordariomycetidae</taxon>
        <taxon>Sordariales</taxon>
        <taxon>Chaetomiaceae</taxon>
        <taxon>Parathielavia</taxon>
    </lineage>
</organism>
<keyword evidence="1" id="KW-0732">Signal</keyword>
<sequence length="209" mass="23516">MKLTLLLPLASFWSTAVAAEYFFRFSGSTKYPDINNQRLRSNASDTPGVTLAPHNPADHFSRLAVANPSDPYTPLLVVPTNPHPPPIPGYYGLSDRDGVPNALRLVYTYRPEDEGRYFNYREWHLQRLLGRCGPNGRLVLSYRPVTGAPWRWFAVKEKTPAGIDKWVPWYIKRSPDNEAIMATWEYDTVVIDLAEAGPVNSQAPGGVEE</sequence>
<accession>A0AAN6U2Q3</accession>
<feature type="signal peptide" evidence="1">
    <location>
        <begin position="1"/>
        <end position="18"/>
    </location>
</feature>
<protein>
    <submittedName>
        <fullName evidence="2">Uncharacterized protein</fullName>
    </submittedName>
</protein>
<feature type="chain" id="PRO_5042933534" evidence="1">
    <location>
        <begin position="19"/>
        <end position="209"/>
    </location>
</feature>
<dbReference type="RefSeq" id="XP_062649154.1">
    <property type="nucleotide sequence ID" value="XM_062792722.1"/>
</dbReference>
<evidence type="ECO:0000313" key="2">
    <source>
        <dbReference type="EMBL" id="KAK4125383.1"/>
    </source>
</evidence>
<reference evidence="2" key="2">
    <citation type="submission" date="2023-05" db="EMBL/GenBank/DDBJ databases">
        <authorList>
            <consortium name="Lawrence Berkeley National Laboratory"/>
            <person name="Steindorff A."/>
            <person name="Hensen N."/>
            <person name="Bonometti L."/>
            <person name="Westerberg I."/>
            <person name="Brannstrom I.O."/>
            <person name="Guillou S."/>
            <person name="Cros-Aarteil S."/>
            <person name="Calhoun S."/>
            <person name="Haridas S."/>
            <person name="Kuo A."/>
            <person name="Mondo S."/>
            <person name="Pangilinan J."/>
            <person name="Riley R."/>
            <person name="Labutti K."/>
            <person name="Andreopoulos B."/>
            <person name="Lipzen A."/>
            <person name="Chen C."/>
            <person name="Yanf M."/>
            <person name="Daum C."/>
            <person name="Ng V."/>
            <person name="Clum A."/>
            <person name="Ohm R."/>
            <person name="Martin F."/>
            <person name="Silar P."/>
            <person name="Natvig D."/>
            <person name="Lalanne C."/>
            <person name="Gautier V."/>
            <person name="Ament-Velasquez S.L."/>
            <person name="Kruys A."/>
            <person name="Hutchinson M.I."/>
            <person name="Powell A.J."/>
            <person name="Barry K."/>
            <person name="Miller A.N."/>
            <person name="Grigoriev I.V."/>
            <person name="Debuchy R."/>
            <person name="Gladieux P."/>
            <person name="Thoren M.H."/>
            <person name="Johannesson H."/>
        </authorList>
    </citation>
    <scope>NUCLEOTIDE SEQUENCE</scope>
    <source>
        <strain evidence="2">CBS 731.68</strain>
    </source>
</reference>
<reference evidence="2" key="1">
    <citation type="journal article" date="2023" name="Mol. Phylogenet. Evol.">
        <title>Genome-scale phylogeny and comparative genomics of the fungal order Sordariales.</title>
        <authorList>
            <person name="Hensen N."/>
            <person name="Bonometti L."/>
            <person name="Westerberg I."/>
            <person name="Brannstrom I.O."/>
            <person name="Guillou S."/>
            <person name="Cros-Aarteil S."/>
            <person name="Calhoun S."/>
            <person name="Haridas S."/>
            <person name="Kuo A."/>
            <person name="Mondo S."/>
            <person name="Pangilinan J."/>
            <person name="Riley R."/>
            <person name="LaButti K."/>
            <person name="Andreopoulos B."/>
            <person name="Lipzen A."/>
            <person name="Chen C."/>
            <person name="Yan M."/>
            <person name="Daum C."/>
            <person name="Ng V."/>
            <person name="Clum A."/>
            <person name="Steindorff A."/>
            <person name="Ohm R.A."/>
            <person name="Martin F."/>
            <person name="Silar P."/>
            <person name="Natvig D.O."/>
            <person name="Lalanne C."/>
            <person name="Gautier V."/>
            <person name="Ament-Velasquez S.L."/>
            <person name="Kruys A."/>
            <person name="Hutchinson M.I."/>
            <person name="Powell A.J."/>
            <person name="Barry K."/>
            <person name="Miller A.N."/>
            <person name="Grigoriev I.V."/>
            <person name="Debuchy R."/>
            <person name="Gladieux P."/>
            <person name="Hiltunen Thoren M."/>
            <person name="Johannesson H."/>
        </authorList>
    </citation>
    <scope>NUCLEOTIDE SEQUENCE</scope>
    <source>
        <strain evidence="2">CBS 731.68</strain>
    </source>
</reference>
<dbReference type="AlphaFoldDB" id="A0AAN6U2Q3"/>
<gene>
    <name evidence="2" type="ORF">N657DRAFT_644250</name>
</gene>